<dbReference type="EMBL" id="KR029600">
    <property type="protein sequence ID" value="AKH47931.1"/>
    <property type="molecule type" value="Genomic_DNA"/>
</dbReference>
<organism evidence="2">
    <name type="scientific">uncultured marine virus</name>
    <dbReference type="NCBI Taxonomy" id="186617"/>
    <lineage>
        <taxon>Viruses</taxon>
        <taxon>environmental samples</taxon>
    </lineage>
</organism>
<evidence type="ECO:0000313" key="2">
    <source>
        <dbReference type="EMBL" id="AKH47931.1"/>
    </source>
</evidence>
<reference evidence="2" key="1">
    <citation type="journal article" date="2015" name="Front. Microbiol.">
        <title>Combining genomic sequencing methods to explore viral diversity and reveal potential virus-host interactions.</title>
        <authorList>
            <person name="Chow C.E."/>
            <person name="Winget D.M."/>
            <person name="White R.A.III."/>
            <person name="Hallam S.J."/>
            <person name="Suttle C.A."/>
        </authorList>
    </citation>
    <scope>NUCLEOTIDE SEQUENCE</scope>
    <source>
        <strain evidence="2">Oxic1_5</strain>
    </source>
</reference>
<evidence type="ECO:0000256" key="1">
    <source>
        <dbReference type="SAM" id="MobiDB-lite"/>
    </source>
</evidence>
<sequence length="106" mass="11260">MVVSVAPVIESLLSVSSQKKPSLSSDRTPEAPANTTDPSVRGVVIVPPVSIESVHNLSHLRDVVPSVFAESVLGTRCPADTFAPDTVVGFVDVRSVPKWKFFDAST</sequence>
<feature type="region of interest" description="Disordered" evidence="1">
    <location>
        <begin position="17"/>
        <end position="39"/>
    </location>
</feature>
<reference evidence="2" key="2">
    <citation type="submission" date="2015-03" db="EMBL/GenBank/DDBJ databases">
        <authorList>
            <person name="Chow C.-E.T."/>
            <person name="Winget D.M."/>
            <person name="White R.A.III."/>
            <person name="Hallam S.J."/>
            <person name="Suttle C.A."/>
        </authorList>
    </citation>
    <scope>NUCLEOTIDE SEQUENCE</scope>
    <source>
        <strain evidence="2">Oxic1_5</strain>
    </source>
</reference>
<protein>
    <submittedName>
        <fullName evidence="2">Uncharacterized protein</fullName>
    </submittedName>
</protein>
<proteinExistence type="predicted"/>
<accession>A0A0F7LA25</accession>
<name>A0A0F7LA25_9VIRU</name>